<protein>
    <submittedName>
        <fullName evidence="1">Uncharacterized protein</fullName>
    </submittedName>
</protein>
<proteinExistence type="predicted"/>
<dbReference type="EMBL" id="KQ484520">
    <property type="protein sequence ID" value="KYP34766.1"/>
    <property type="molecule type" value="Genomic_DNA"/>
</dbReference>
<keyword evidence="2" id="KW-1185">Reference proteome</keyword>
<organism evidence="1 2">
    <name type="scientific">Cajanus cajan</name>
    <name type="common">Pigeon pea</name>
    <name type="synonym">Cajanus indicus</name>
    <dbReference type="NCBI Taxonomy" id="3821"/>
    <lineage>
        <taxon>Eukaryota</taxon>
        <taxon>Viridiplantae</taxon>
        <taxon>Streptophyta</taxon>
        <taxon>Embryophyta</taxon>
        <taxon>Tracheophyta</taxon>
        <taxon>Spermatophyta</taxon>
        <taxon>Magnoliopsida</taxon>
        <taxon>eudicotyledons</taxon>
        <taxon>Gunneridae</taxon>
        <taxon>Pentapetalae</taxon>
        <taxon>rosids</taxon>
        <taxon>fabids</taxon>
        <taxon>Fabales</taxon>
        <taxon>Fabaceae</taxon>
        <taxon>Papilionoideae</taxon>
        <taxon>50 kb inversion clade</taxon>
        <taxon>NPAAA clade</taxon>
        <taxon>indigoferoid/millettioid clade</taxon>
        <taxon>Phaseoleae</taxon>
        <taxon>Cajanus</taxon>
    </lineage>
</organism>
<dbReference type="AlphaFoldDB" id="A0A151QWW1"/>
<gene>
    <name evidence="1" type="ORF">KK1_044229</name>
</gene>
<dbReference type="Proteomes" id="UP000075243">
    <property type="component" value="Unassembled WGS sequence"/>
</dbReference>
<sequence length="51" mass="6442">MMTDHYIVVQRWRPFFTIIEKHVRKIATWIRILKLPIKLYNDRFLWRVGNK</sequence>
<reference evidence="1" key="1">
    <citation type="journal article" date="2012" name="Nat. Biotechnol.">
        <title>Draft genome sequence of pigeonpea (Cajanus cajan), an orphan legume crop of resource-poor farmers.</title>
        <authorList>
            <person name="Varshney R.K."/>
            <person name="Chen W."/>
            <person name="Li Y."/>
            <person name="Bharti A.K."/>
            <person name="Saxena R.K."/>
            <person name="Schlueter J.A."/>
            <person name="Donoghue M.T."/>
            <person name="Azam S."/>
            <person name="Fan G."/>
            <person name="Whaley A.M."/>
            <person name="Farmer A.D."/>
            <person name="Sheridan J."/>
            <person name="Iwata A."/>
            <person name="Tuteja R."/>
            <person name="Penmetsa R.V."/>
            <person name="Wu W."/>
            <person name="Upadhyaya H.D."/>
            <person name="Yang S.P."/>
            <person name="Shah T."/>
            <person name="Saxena K.B."/>
            <person name="Michael T."/>
            <person name="McCombie W.R."/>
            <person name="Yang B."/>
            <person name="Zhang G."/>
            <person name="Yang H."/>
            <person name="Wang J."/>
            <person name="Spillane C."/>
            <person name="Cook D.R."/>
            <person name="May G.D."/>
            <person name="Xu X."/>
            <person name="Jackson S.A."/>
        </authorList>
    </citation>
    <scope>NUCLEOTIDE SEQUENCE [LARGE SCALE GENOMIC DNA]</scope>
</reference>
<name>A0A151QWW1_CAJCA</name>
<accession>A0A151QWW1</accession>
<evidence type="ECO:0000313" key="2">
    <source>
        <dbReference type="Proteomes" id="UP000075243"/>
    </source>
</evidence>
<dbReference type="Gramene" id="C.cajan_47032.t">
    <property type="protein sequence ID" value="C.cajan_47032.t.cds1"/>
    <property type="gene ID" value="C.cajan_47032"/>
</dbReference>
<evidence type="ECO:0000313" key="1">
    <source>
        <dbReference type="EMBL" id="KYP34766.1"/>
    </source>
</evidence>